<sequence>MLFAQLVKSILEKLRAICFSIRRSHQYLKKISHYWQLPFTFQFTLNALFHVDQQFRHQGQAFWMLQSQSIQAHQYKAYLDLLIKSKR</sequence>
<reference evidence="1" key="1">
    <citation type="submission" date="2019-06" db="EMBL/GenBank/DDBJ databases">
        <authorList>
            <person name="Zheng W."/>
        </authorList>
    </citation>
    <scope>NUCLEOTIDE SEQUENCE</scope>
    <source>
        <strain evidence="1">QDHG01</strain>
    </source>
</reference>
<accession>A0A8J8NEC0</accession>
<dbReference type="Proteomes" id="UP000785679">
    <property type="component" value="Unassembled WGS sequence"/>
</dbReference>
<name>A0A8J8NEC0_HALGN</name>
<gene>
    <name evidence="1" type="ORF">FGO68_gene16881</name>
</gene>
<keyword evidence="2" id="KW-1185">Reference proteome</keyword>
<evidence type="ECO:0000313" key="2">
    <source>
        <dbReference type="Proteomes" id="UP000785679"/>
    </source>
</evidence>
<dbReference type="EMBL" id="RRYP01019877">
    <property type="protein sequence ID" value="TNV73109.1"/>
    <property type="molecule type" value="Genomic_DNA"/>
</dbReference>
<comment type="caution">
    <text evidence="1">The sequence shown here is derived from an EMBL/GenBank/DDBJ whole genome shotgun (WGS) entry which is preliminary data.</text>
</comment>
<organism evidence="1 2">
    <name type="scientific">Halteria grandinella</name>
    <dbReference type="NCBI Taxonomy" id="5974"/>
    <lineage>
        <taxon>Eukaryota</taxon>
        <taxon>Sar</taxon>
        <taxon>Alveolata</taxon>
        <taxon>Ciliophora</taxon>
        <taxon>Intramacronucleata</taxon>
        <taxon>Spirotrichea</taxon>
        <taxon>Stichotrichia</taxon>
        <taxon>Sporadotrichida</taxon>
        <taxon>Halteriidae</taxon>
        <taxon>Halteria</taxon>
    </lineage>
</organism>
<evidence type="ECO:0000313" key="1">
    <source>
        <dbReference type="EMBL" id="TNV73109.1"/>
    </source>
</evidence>
<protein>
    <submittedName>
        <fullName evidence="1">Uncharacterized protein</fullName>
    </submittedName>
</protein>
<dbReference type="AlphaFoldDB" id="A0A8J8NEC0"/>
<proteinExistence type="predicted"/>